<dbReference type="PANTHER" id="PTHR42805:SF1">
    <property type="entry name" value="PTERIN-4-ALPHA-CARBINOLAMINE DEHYDRATASE-RELATED"/>
    <property type="match status" value="1"/>
</dbReference>
<evidence type="ECO:0000313" key="5">
    <source>
        <dbReference type="EMBL" id="CAB1274355.1"/>
    </source>
</evidence>
<sequence length="114" mass="13196">MKKLIAMECEACRADSSLITEEEIKMLSPQVSKWNIIEEGNIFRLRRVFSFSDFITALEFTNKVGEIAETYNHHPSILTEYGKVTVTWWTHKIEGLHKNDFVMAAKTDQLLPFS</sequence>
<comment type="catalytic activity">
    <reaction evidence="1 4">
        <text>(4aS,6R)-4a-hydroxy-L-erythro-5,6,7,8-tetrahydrobiopterin = (6R)-L-erythro-6,7-dihydrobiopterin + H2O</text>
        <dbReference type="Rhea" id="RHEA:11920"/>
        <dbReference type="ChEBI" id="CHEBI:15377"/>
        <dbReference type="ChEBI" id="CHEBI:15642"/>
        <dbReference type="ChEBI" id="CHEBI:43120"/>
        <dbReference type="EC" id="4.2.1.96"/>
    </reaction>
</comment>
<gene>
    <name evidence="5" type="ORF">NSCAC_0127</name>
</gene>
<accession>A0A7G1Q7E9</accession>
<keyword evidence="3 4" id="KW-0456">Lyase</keyword>
<reference evidence="5 6" key="1">
    <citation type="submission" date="2020-03" db="EMBL/GenBank/DDBJ databases">
        <authorList>
            <person name="Picone N."/>
        </authorList>
    </citation>
    <scope>NUCLEOTIDE SEQUENCE [LARGE SCALE GENOMIC DNA]</scope>
    <source>
        <strain evidence="5">NSCAC1</strain>
    </source>
</reference>
<dbReference type="InterPro" id="IPR036428">
    <property type="entry name" value="PCD_sf"/>
</dbReference>
<dbReference type="HAMAP" id="MF_00434">
    <property type="entry name" value="Pterin_4_alpha"/>
    <property type="match status" value="1"/>
</dbReference>
<dbReference type="EMBL" id="LR778175">
    <property type="protein sequence ID" value="CAB1274355.1"/>
    <property type="molecule type" value="Genomic_DNA"/>
</dbReference>
<evidence type="ECO:0000256" key="1">
    <source>
        <dbReference type="ARBA" id="ARBA00001554"/>
    </source>
</evidence>
<comment type="similarity">
    <text evidence="2 4">Belongs to the pterin-4-alpha-carbinolamine dehydratase family.</text>
</comment>
<dbReference type="Pfam" id="PF01329">
    <property type="entry name" value="Pterin_4a"/>
    <property type="match status" value="1"/>
</dbReference>
<dbReference type="PANTHER" id="PTHR42805">
    <property type="entry name" value="PTERIN-4-ALPHA-CARBINOLAMINE DEHYDRATASE-RELATED"/>
    <property type="match status" value="1"/>
</dbReference>
<dbReference type="KEGG" id="ntg:NSCAC_0127"/>
<dbReference type="EC" id="4.2.1.96" evidence="4"/>
<dbReference type="Gene3D" id="3.30.1360.20">
    <property type="entry name" value="Transcriptional coactivator/pterin dehydratase"/>
    <property type="match status" value="1"/>
</dbReference>
<dbReference type="GO" id="GO:0008124">
    <property type="term" value="F:4-alpha-hydroxytetrahydrobiopterin dehydratase activity"/>
    <property type="evidence" value="ECO:0007669"/>
    <property type="project" value="UniProtKB-UniRule"/>
</dbReference>
<dbReference type="RefSeq" id="WP_197744529.1">
    <property type="nucleotide sequence ID" value="NZ_LR778175.1"/>
</dbReference>
<name>A0A7G1Q7E9_9GAMM</name>
<dbReference type="Proteomes" id="UP000516072">
    <property type="component" value="Chromosome"/>
</dbReference>
<dbReference type="SUPFAM" id="SSF55248">
    <property type="entry name" value="PCD-like"/>
    <property type="match status" value="1"/>
</dbReference>
<dbReference type="CDD" id="cd00913">
    <property type="entry name" value="PCD_DCoH_subfamily_a"/>
    <property type="match status" value="1"/>
</dbReference>
<dbReference type="InterPro" id="IPR001533">
    <property type="entry name" value="Pterin_deHydtase"/>
</dbReference>
<dbReference type="InterPro" id="IPR050376">
    <property type="entry name" value="Pterin-4-alpha-carb_dehyd"/>
</dbReference>
<proteinExistence type="inferred from homology"/>
<dbReference type="NCBIfam" id="NF002016">
    <property type="entry name" value="PRK00823.1-1"/>
    <property type="match status" value="1"/>
</dbReference>
<evidence type="ECO:0000313" key="6">
    <source>
        <dbReference type="Proteomes" id="UP000516072"/>
    </source>
</evidence>
<organism evidence="5 6">
    <name type="scientific">Candidatus Nitrosacidococcus tergens</name>
    <dbReference type="NCBI Taxonomy" id="553981"/>
    <lineage>
        <taxon>Bacteria</taxon>
        <taxon>Pseudomonadati</taxon>
        <taxon>Pseudomonadota</taxon>
        <taxon>Gammaproteobacteria</taxon>
        <taxon>Chromatiales</taxon>
        <taxon>Chromatiaceae</taxon>
        <taxon>Candidatus Nitrosacidococcus</taxon>
    </lineage>
</organism>
<evidence type="ECO:0000256" key="3">
    <source>
        <dbReference type="ARBA" id="ARBA00023239"/>
    </source>
</evidence>
<dbReference type="GO" id="GO:0006729">
    <property type="term" value="P:tetrahydrobiopterin biosynthetic process"/>
    <property type="evidence" value="ECO:0007669"/>
    <property type="project" value="InterPro"/>
</dbReference>
<protein>
    <recommendedName>
        <fullName evidence="4">Putative pterin-4-alpha-carbinolamine dehydratase</fullName>
        <shortName evidence="4">PHS</shortName>
        <ecNumber evidence="4">4.2.1.96</ecNumber>
    </recommendedName>
    <alternativeName>
        <fullName evidence="4">4-alpha-hydroxy-tetrahydropterin dehydratase</fullName>
    </alternativeName>
    <alternativeName>
        <fullName evidence="4">Pterin carbinolamine dehydratase</fullName>
        <shortName evidence="4">PCD</shortName>
    </alternativeName>
</protein>
<evidence type="ECO:0000256" key="4">
    <source>
        <dbReference type="HAMAP-Rule" id="MF_00434"/>
    </source>
</evidence>
<evidence type="ECO:0000256" key="2">
    <source>
        <dbReference type="ARBA" id="ARBA00006472"/>
    </source>
</evidence>
<dbReference type="AlphaFoldDB" id="A0A7G1Q7E9"/>
<keyword evidence="6" id="KW-1185">Reference proteome</keyword>